<dbReference type="Gene3D" id="1.10.460.10">
    <property type="entry name" value="Topoisomerase I, domain 2"/>
    <property type="match status" value="1"/>
</dbReference>
<dbReference type="PRINTS" id="PR00417">
    <property type="entry name" value="PRTPISMRASEI"/>
</dbReference>
<dbReference type="InterPro" id="IPR013826">
    <property type="entry name" value="Topo_IA_cen_sub3"/>
</dbReference>
<evidence type="ECO:0000313" key="15">
    <source>
        <dbReference type="Proteomes" id="UP000036503"/>
    </source>
</evidence>
<evidence type="ECO:0000256" key="1">
    <source>
        <dbReference type="ARBA" id="ARBA00000213"/>
    </source>
</evidence>
<dbReference type="Pfam" id="PF01396">
    <property type="entry name" value="Zn_ribbon_Top1"/>
    <property type="match status" value="2"/>
</dbReference>
<dbReference type="InterPro" id="IPR003602">
    <property type="entry name" value="Topo_IA_DNA-bd_dom"/>
</dbReference>
<keyword evidence="5" id="KW-0862">Zinc</keyword>
<evidence type="ECO:0000256" key="4">
    <source>
        <dbReference type="ARBA" id="ARBA00022771"/>
    </source>
</evidence>
<evidence type="ECO:0000256" key="2">
    <source>
        <dbReference type="ARBA" id="ARBA00009446"/>
    </source>
</evidence>
<dbReference type="GO" id="GO:0005694">
    <property type="term" value="C:chromosome"/>
    <property type="evidence" value="ECO:0007669"/>
    <property type="project" value="InterPro"/>
</dbReference>
<feature type="site" description="Interaction with DNA" evidence="10">
    <location>
        <position position="87"/>
    </location>
</feature>
<keyword evidence="9 10" id="KW-0413">Isomerase</keyword>
<protein>
    <recommendedName>
        <fullName evidence="10">DNA topoisomerase 1</fullName>
        <ecNumber evidence="10">5.6.2.1</ecNumber>
    </recommendedName>
    <alternativeName>
        <fullName evidence="10">DNA topoisomerase I</fullName>
    </alternativeName>
</protein>
<feature type="region of interest" description="Disordered" evidence="11">
    <location>
        <begin position="303"/>
        <end position="322"/>
    </location>
</feature>
<dbReference type="GO" id="GO:0006265">
    <property type="term" value="P:DNA topological change"/>
    <property type="evidence" value="ECO:0007669"/>
    <property type="project" value="UniProtKB-UniRule"/>
</dbReference>
<reference evidence="14 15" key="1">
    <citation type="submission" date="2015-06" db="EMBL/GenBank/DDBJ databases">
        <title>Draft genome sequence of beer spoilage bacterium Megasphaera cerevisiae type strain 20462.</title>
        <authorList>
            <person name="Kutumbaka K."/>
            <person name="Pasmowitz J."/>
            <person name="Mategko J."/>
            <person name="Reyes D."/>
            <person name="Friedrich A."/>
            <person name="Han S."/>
            <person name="Martens-Habbena W."/>
            <person name="Neal-McKinney J."/>
            <person name="Janagama H.K."/>
            <person name="Nadala C."/>
            <person name="Samadpour M."/>
        </authorList>
    </citation>
    <scope>NUCLEOTIDE SEQUENCE [LARGE SCALE GENOMIC DNA]</scope>
    <source>
        <strain evidence="14 15">DSM 20462</strain>
    </source>
</reference>
<accession>A0A0J6WUU7</accession>
<dbReference type="EMBL" id="LEKT01000039">
    <property type="protein sequence ID" value="KMO85958.1"/>
    <property type="molecule type" value="Genomic_DNA"/>
</dbReference>
<feature type="site" description="Interaction with DNA" evidence="10">
    <location>
        <position position="194"/>
    </location>
</feature>
<dbReference type="EC" id="5.6.2.1" evidence="10"/>
<name>A0A0J6WUU7_9FIRM</name>
<dbReference type="Pfam" id="PF01131">
    <property type="entry name" value="Topoisom_bac"/>
    <property type="match status" value="1"/>
</dbReference>
<dbReference type="PROSITE" id="PS52039">
    <property type="entry name" value="TOPO_IA_2"/>
    <property type="match status" value="1"/>
</dbReference>
<dbReference type="InterPro" id="IPR023406">
    <property type="entry name" value="Topo_IA_AS"/>
</dbReference>
<evidence type="ECO:0000256" key="7">
    <source>
        <dbReference type="ARBA" id="ARBA00023029"/>
    </source>
</evidence>
<keyword evidence="6" id="KW-0460">Magnesium</keyword>
<dbReference type="SMART" id="SM00436">
    <property type="entry name" value="TOP1Bc"/>
    <property type="match status" value="1"/>
</dbReference>
<evidence type="ECO:0000259" key="12">
    <source>
        <dbReference type="PROSITE" id="PS50880"/>
    </source>
</evidence>
<evidence type="ECO:0000256" key="3">
    <source>
        <dbReference type="ARBA" id="ARBA00022723"/>
    </source>
</evidence>
<dbReference type="Gene3D" id="1.10.290.10">
    <property type="entry name" value="Topoisomerase I, domain 4"/>
    <property type="match status" value="1"/>
</dbReference>
<dbReference type="GO" id="GO:0003917">
    <property type="term" value="F:DNA topoisomerase type I (single strand cut, ATP-independent) activity"/>
    <property type="evidence" value="ECO:0007669"/>
    <property type="project" value="UniProtKB-UniRule"/>
</dbReference>
<feature type="domain" description="Topo IA-type catalytic" evidence="13">
    <location>
        <begin position="183"/>
        <end position="618"/>
    </location>
</feature>
<dbReference type="CDD" id="cd00186">
    <property type="entry name" value="TOP1Ac"/>
    <property type="match status" value="1"/>
</dbReference>
<dbReference type="PROSITE" id="PS50880">
    <property type="entry name" value="TOPRIM"/>
    <property type="match status" value="1"/>
</dbReference>
<dbReference type="GO" id="GO:0003677">
    <property type="term" value="F:DNA binding"/>
    <property type="evidence" value="ECO:0007669"/>
    <property type="project" value="UniProtKB-KW"/>
</dbReference>
<dbReference type="CDD" id="cd03363">
    <property type="entry name" value="TOPRIM_TopoIA_TopoI"/>
    <property type="match status" value="1"/>
</dbReference>
<comment type="caution">
    <text evidence="14">The sequence shown here is derived from an EMBL/GenBank/DDBJ whole genome shotgun (WGS) entry which is preliminary data.</text>
</comment>
<dbReference type="InterPro" id="IPR013497">
    <property type="entry name" value="Topo_IA_cen"/>
</dbReference>
<dbReference type="InterPro" id="IPR000380">
    <property type="entry name" value="Topo_IA"/>
</dbReference>
<gene>
    <name evidence="10" type="primary">topA</name>
    <name evidence="14" type="ORF">AB840_10755</name>
</gene>
<feature type="site" description="Interaction with DNA" evidence="10">
    <location>
        <position position="202"/>
    </location>
</feature>
<evidence type="ECO:0000256" key="9">
    <source>
        <dbReference type="ARBA" id="ARBA00023235"/>
    </source>
</evidence>
<dbReference type="InterPro" id="IPR003601">
    <property type="entry name" value="Topo_IA_2"/>
</dbReference>
<comment type="similarity">
    <text evidence="2 10">Belongs to the type IA topoisomerase family.</text>
</comment>
<dbReference type="InterPro" id="IPR034149">
    <property type="entry name" value="TOPRIM_TopoI"/>
</dbReference>
<dbReference type="InterPro" id="IPR013824">
    <property type="entry name" value="Topo_IA_cen_sub1"/>
</dbReference>
<dbReference type="RefSeq" id="WP_048514850.1">
    <property type="nucleotide sequence ID" value="NZ_FUXD01000026.1"/>
</dbReference>
<dbReference type="InterPro" id="IPR006171">
    <property type="entry name" value="TOPRIM_dom"/>
</dbReference>
<dbReference type="SUPFAM" id="SSF57783">
    <property type="entry name" value="Zinc beta-ribbon"/>
    <property type="match status" value="1"/>
</dbReference>
<dbReference type="InterPro" id="IPR013498">
    <property type="entry name" value="Topo_IA_Znf"/>
</dbReference>
<dbReference type="SMART" id="SM00437">
    <property type="entry name" value="TOP1Ac"/>
    <property type="match status" value="1"/>
</dbReference>
<organism evidence="14 15">
    <name type="scientific">Megasphaera cerevisiae DSM 20462</name>
    <dbReference type="NCBI Taxonomy" id="1122219"/>
    <lineage>
        <taxon>Bacteria</taxon>
        <taxon>Bacillati</taxon>
        <taxon>Bacillota</taxon>
        <taxon>Negativicutes</taxon>
        <taxon>Veillonellales</taxon>
        <taxon>Veillonellaceae</taxon>
        <taxon>Megasphaera</taxon>
    </lineage>
</organism>
<feature type="site" description="Interaction with DNA" evidence="10">
    <location>
        <position position="209"/>
    </location>
</feature>
<feature type="region of interest" description="Interaction with DNA" evidence="10">
    <location>
        <begin position="217"/>
        <end position="222"/>
    </location>
</feature>
<dbReference type="Gene3D" id="2.70.20.10">
    <property type="entry name" value="Topoisomerase I, domain 3"/>
    <property type="match status" value="1"/>
</dbReference>
<keyword evidence="15" id="KW-1185">Reference proteome</keyword>
<evidence type="ECO:0000256" key="5">
    <source>
        <dbReference type="ARBA" id="ARBA00022833"/>
    </source>
</evidence>
<dbReference type="InParanoid" id="A0A0J6WUU7"/>
<dbReference type="InterPro" id="IPR028612">
    <property type="entry name" value="Topoisom_1_IA"/>
</dbReference>
<dbReference type="PANTHER" id="PTHR42785:SF1">
    <property type="entry name" value="DNA TOPOISOMERASE"/>
    <property type="match status" value="1"/>
</dbReference>
<keyword evidence="8 10" id="KW-0238">DNA-binding</keyword>
<feature type="site" description="Interaction with DNA" evidence="10">
    <location>
        <position position="550"/>
    </location>
</feature>
<dbReference type="OrthoDB" id="9804262at2"/>
<sequence length="758" mass="86629">MLEFPIKRTIIIDDTKKKGRGRKKKKDDGEKTIINGTVNLPQKKVLKKMDPLPKNAKNLVIVESPAKAKTIERFLGTEYKVMASRGHLRDLPRNQFGVNIADHFAPTYTNMFDKRKLIEELQDEFIRSKKVYLATDPDREGEAISWHLAHLLDMNPEEKCRVMFHEITKKAVLAGMEEPGVIDLQKVDAQQARRVLDRIVGYKLSPLLWKKVCKGLSAGRVQSVAVRLICEREEEIKAFVPEEYWTVSGTYRTENGMMLTTELTKIDGEKAKIDSGDTAKQIAFDLQWEERGEKNHEPDCITKVEKRKRRRQPQPPFTTSTMQQECVSKLNFGAKKTMMLAQQLYEGLDIGEQGHIGLITYMRTDSTRINDDMIQSAREFIVSTYGKEYVPEKARIYKTKQTSQDAHEAIRPTSLELTPAKVSDFLSKDQLRLYTLIWNRFLASQMESAETEHMTIAIISGIYELRAAGYKVLFKGFTELYEDAKKDKTLTELPHISPNTIVHNTAVDPGQHFTQPPARYTEASLIKTLEEKGIGRPSTYAPIMDTIQNRNYVEKKDKQFIPTELGTIIVDLLKKYFEQIINVGFTAHMEEELDSIEQGKDTYAHVLTEFYEIFKPEMDVAEENMEKVTVAGQESGQICELCGSPMVYKFGRFGKFLACSNFPDCRNTKAIVEDLGITCPKCGKGTLIKRKSKRGRIFYGCSEYPECDFVLWNQPVNKKCSKCGSIMTIKHYKKGPDKLFCSNAECENHKKGEVVNEE</sequence>
<dbReference type="Gene3D" id="3.30.65.10">
    <property type="entry name" value="Bacterial Topoisomerase I, domain 1"/>
    <property type="match status" value="2"/>
</dbReference>
<dbReference type="STRING" id="39029.BSR42_06510"/>
<dbReference type="InterPro" id="IPR023405">
    <property type="entry name" value="Topo_IA_core_domain"/>
</dbReference>
<evidence type="ECO:0000256" key="11">
    <source>
        <dbReference type="SAM" id="MobiDB-lite"/>
    </source>
</evidence>
<feature type="active site" description="O-(5'-phospho-DNA)-tyrosine intermediate" evidence="10">
    <location>
        <position position="361"/>
    </location>
</feature>
<dbReference type="HAMAP" id="MF_00952">
    <property type="entry name" value="Topoisom_1_prok"/>
    <property type="match status" value="1"/>
</dbReference>
<evidence type="ECO:0000313" key="14">
    <source>
        <dbReference type="EMBL" id="KMO85958.1"/>
    </source>
</evidence>
<comment type="function">
    <text evidence="10">Releases the supercoiling and torsional tension of DNA, which is introduced during the DNA replication and transcription, by transiently cleaving and rejoining one strand of the DNA duplex. Introduces a single-strand break via transesterification at a target site in duplex DNA. The scissile phosphodiester is attacked by the catalytic tyrosine of the enzyme, resulting in the formation of a DNA-(5'-phosphotyrosyl)-enzyme intermediate and the expulsion of a 3'-OH DNA strand. The free DNA strand then undergoes passage around the unbroken strand, thus removing DNA supercoils. Finally, in the religation step, the DNA 3'-OH attacks the covalent intermediate to expel the active-site tyrosine and restore the DNA phosphodiester backbone.</text>
</comment>
<dbReference type="Pfam" id="PF01751">
    <property type="entry name" value="Toprim"/>
    <property type="match status" value="1"/>
</dbReference>
<keyword evidence="7 10" id="KW-0799">Topoisomerase</keyword>
<feature type="site" description="Interaction with DNA" evidence="10">
    <location>
        <position position="363"/>
    </location>
</feature>
<evidence type="ECO:0000256" key="10">
    <source>
        <dbReference type="HAMAP-Rule" id="MF_00952"/>
    </source>
</evidence>
<dbReference type="GO" id="GO:0008270">
    <property type="term" value="F:zinc ion binding"/>
    <property type="evidence" value="ECO:0007669"/>
    <property type="project" value="UniProtKB-KW"/>
</dbReference>
<dbReference type="Proteomes" id="UP000036503">
    <property type="component" value="Unassembled WGS sequence"/>
</dbReference>
<proteinExistence type="inferred from homology"/>
<feature type="site" description="Interaction with DNA" evidence="10">
    <location>
        <position position="197"/>
    </location>
</feature>
<dbReference type="PANTHER" id="PTHR42785">
    <property type="entry name" value="DNA TOPOISOMERASE, TYPE IA, CORE"/>
    <property type="match status" value="1"/>
</dbReference>
<dbReference type="SMART" id="SM00493">
    <property type="entry name" value="TOPRIM"/>
    <property type="match status" value="1"/>
</dbReference>
<evidence type="ECO:0000259" key="13">
    <source>
        <dbReference type="PROSITE" id="PS52039"/>
    </source>
</evidence>
<dbReference type="AlphaFoldDB" id="A0A0J6WUU7"/>
<dbReference type="PATRIC" id="fig|1122219.3.peg.2003"/>
<dbReference type="NCBIfam" id="TIGR01051">
    <property type="entry name" value="topA_bact"/>
    <property type="match status" value="1"/>
</dbReference>
<keyword evidence="3" id="KW-0479">Metal-binding</keyword>
<feature type="domain" description="Toprim" evidence="12">
    <location>
        <begin position="57"/>
        <end position="167"/>
    </location>
</feature>
<comment type="subunit">
    <text evidence="10">Monomer.</text>
</comment>
<dbReference type="Gene3D" id="3.40.50.140">
    <property type="match status" value="1"/>
</dbReference>
<evidence type="ECO:0000256" key="8">
    <source>
        <dbReference type="ARBA" id="ARBA00023125"/>
    </source>
</evidence>
<dbReference type="InterPro" id="IPR005733">
    <property type="entry name" value="TopoI_bac-type"/>
</dbReference>
<dbReference type="FunCoup" id="A0A0J6WUU7">
    <property type="interactions" value="318"/>
</dbReference>
<feature type="site" description="Interaction with DNA" evidence="10">
    <location>
        <position position="193"/>
    </location>
</feature>
<dbReference type="PROSITE" id="PS00396">
    <property type="entry name" value="TOPO_IA_1"/>
    <property type="match status" value="1"/>
</dbReference>
<dbReference type="InterPro" id="IPR013825">
    <property type="entry name" value="Topo_IA_cen_sub2"/>
</dbReference>
<comment type="catalytic activity">
    <reaction evidence="1 10">
        <text>ATP-independent breakage of single-stranded DNA, followed by passage and rejoining.</text>
        <dbReference type="EC" id="5.6.2.1"/>
    </reaction>
</comment>
<evidence type="ECO:0000256" key="6">
    <source>
        <dbReference type="ARBA" id="ARBA00022842"/>
    </source>
</evidence>
<keyword evidence="4" id="KW-0863">Zinc-finger</keyword>
<dbReference type="SUPFAM" id="SSF56712">
    <property type="entry name" value="Prokaryotic type I DNA topoisomerase"/>
    <property type="match status" value="1"/>
</dbReference>